<dbReference type="PANTHER" id="PTHR23520">
    <property type="entry name" value="TRANSPORTER, PUTATIVE (AFU_ORTHOLOGUE AFUA_3G04000)-RELATED"/>
    <property type="match status" value="1"/>
</dbReference>
<feature type="transmembrane region" description="Helical" evidence="6">
    <location>
        <begin position="80"/>
        <end position="100"/>
    </location>
</feature>
<dbReference type="EMBL" id="LYPC01000027">
    <property type="protein sequence ID" value="OCT11874.1"/>
    <property type="molecule type" value="Genomic_DNA"/>
</dbReference>
<keyword evidence="9" id="KW-1185">Reference proteome</keyword>
<dbReference type="AlphaFoldDB" id="A0A1C0ZUU8"/>
<dbReference type="RefSeq" id="WP_065855645.1">
    <property type="nucleotide sequence ID" value="NZ_LYPC01000027.1"/>
</dbReference>
<keyword evidence="5 6" id="KW-0472">Membrane</keyword>
<evidence type="ECO:0000256" key="3">
    <source>
        <dbReference type="ARBA" id="ARBA00022692"/>
    </source>
</evidence>
<feature type="transmembrane region" description="Helical" evidence="6">
    <location>
        <begin position="43"/>
        <end position="68"/>
    </location>
</feature>
<feature type="transmembrane region" description="Helical" evidence="6">
    <location>
        <begin position="439"/>
        <end position="457"/>
    </location>
</feature>
<keyword evidence="2" id="KW-0813">Transport</keyword>
<dbReference type="Proteomes" id="UP000093309">
    <property type="component" value="Unassembled WGS sequence"/>
</dbReference>
<comment type="caution">
    <text evidence="8">The sequence shown here is derived from an EMBL/GenBank/DDBJ whole genome shotgun (WGS) entry which is preliminary data.</text>
</comment>
<protein>
    <recommendedName>
        <fullName evidence="7">Major facilitator superfamily (MFS) profile domain-containing protein</fullName>
    </recommendedName>
</protein>
<dbReference type="GO" id="GO:0022857">
    <property type="term" value="F:transmembrane transporter activity"/>
    <property type="evidence" value="ECO:0007669"/>
    <property type="project" value="InterPro"/>
</dbReference>
<evidence type="ECO:0000313" key="9">
    <source>
        <dbReference type="Proteomes" id="UP000093309"/>
    </source>
</evidence>
<feature type="domain" description="Major facilitator superfamily (MFS) profile" evidence="7">
    <location>
        <begin position="14"/>
        <end position="464"/>
    </location>
</feature>
<dbReference type="STRING" id="512399.A8709_28840"/>
<dbReference type="InterPro" id="IPR036259">
    <property type="entry name" value="MFS_trans_sf"/>
</dbReference>
<evidence type="ECO:0000313" key="8">
    <source>
        <dbReference type="EMBL" id="OCT11874.1"/>
    </source>
</evidence>
<keyword evidence="4 6" id="KW-1133">Transmembrane helix</keyword>
<reference evidence="9" key="1">
    <citation type="submission" date="2016-05" db="EMBL/GenBank/DDBJ databases">
        <title>Paenibacillus oryzae. sp. nov., isolated from the rice root.</title>
        <authorList>
            <person name="Zhang J."/>
            <person name="Zhang X."/>
        </authorList>
    </citation>
    <scope>NUCLEOTIDE SEQUENCE [LARGE SCALE GENOMIC DNA]</scope>
    <source>
        <strain evidence="9">KCTC13222</strain>
    </source>
</reference>
<dbReference type="Gene3D" id="1.20.1250.20">
    <property type="entry name" value="MFS general substrate transporter like domains"/>
    <property type="match status" value="2"/>
</dbReference>
<feature type="transmembrane region" description="Helical" evidence="6">
    <location>
        <begin position="318"/>
        <end position="338"/>
    </location>
</feature>
<evidence type="ECO:0000256" key="1">
    <source>
        <dbReference type="ARBA" id="ARBA00004651"/>
    </source>
</evidence>
<proteinExistence type="predicted"/>
<dbReference type="GO" id="GO:0005886">
    <property type="term" value="C:plasma membrane"/>
    <property type="evidence" value="ECO:0007669"/>
    <property type="project" value="UniProtKB-SubCell"/>
</dbReference>
<name>A0A1C0ZUU8_9BACL</name>
<evidence type="ECO:0000256" key="6">
    <source>
        <dbReference type="SAM" id="Phobius"/>
    </source>
</evidence>
<feature type="transmembrane region" description="Helical" evidence="6">
    <location>
        <begin position="148"/>
        <end position="168"/>
    </location>
</feature>
<evidence type="ECO:0000259" key="7">
    <source>
        <dbReference type="PROSITE" id="PS50850"/>
    </source>
</evidence>
<keyword evidence="3 6" id="KW-0812">Transmembrane</keyword>
<sequence length="464" mass="50367">MAAVLTKWFGPHPDVRLLQMVTFVRSMGQGLALVDISLYLKDLGWSGSAIGAVLAGAGLVRIMMTLFITELNALFGAKRFLLVFEVLVALGALVAAFFSYSLALDFALIVAGVGSSHSGSGGPTYPIERRWLAAYDRKRTGTYFHTNAVVGYMGLGIGCLLACLPTLWSSVLPGANGYRPIFLLLTLLSGVCIYLILRLKGGERKPPSPESQAEATALKRSDILTFLWIVIGLAALFALLTVLHQLGLQEAALYVPIIAFLLILLVPNLRLLKKKNSEEEEVHAITEMKNMANILSGVTTTLTSTMTSYWFAVKFAASPGWIGVVMGMSYIAAGVWSLLAPIHLNKFGTVRAIILTQLLAVLCLLALPWTTSFWIAALLEIGCTACNLGTRGNRTAILMEDRPSGKRSLFAKMNYMLIRIGAVLWPGAFGKFIDVGRFVTPFYIVGAIQLSSMALFAKVHKEKK</sequence>
<dbReference type="PROSITE" id="PS50850">
    <property type="entry name" value="MFS"/>
    <property type="match status" value="1"/>
</dbReference>
<feature type="transmembrane region" description="Helical" evidence="6">
    <location>
        <begin position="292"/>
        <end position="312"/>
    </location>
</feature>
<feature type="transmembrane region" description="Helical" evidence="6">
    <location>
        <begin position="252"/>
        <end position="271"/>
    </location>
</feature>
<feature type="transmembrane region" description="Helical" evidence="6">
    <location>
        <begin position="180"/>
        <end position="197"/>
    </location>
</feature>
<comment type="subcellular location">
    <subcellularLocation>
        <location evidence="1">Cell membrane</location>
        <topology evidence="1">Multi-pass membrane protein</topology>
    </subcellularLocation>
</comment>
<accession>A0A1C0ZUU8</accession>
<dbReference type="OrthoDB" id="9810492at2"/>
<evidence type="ECO:0000256" key="4">
    <source>
        <dbReference type="ARBA" id="ARBA00022989"/>
    </source>
</evidence>
<dbReference type="SUPFAM" id="SSF103473">
    <property type="entry name" value="MFS general substrate transporter"/>
    <property type="match status" value="1"/>
</dbReference>
<feature type="transmembrane region" description="Helical" evidence="6">
    <location>
        <begin position="350"/>
        <end position="367"/>
    </location>
</feature>
<dbReference type="PANTHER" id="PTHR23520:SF5">
    <property type="entry name" value="TRANSPORTER, PUTATIVE (AFU_ORTHOLOGUE AFUA_3G04000)-RELATED"/>
    <property type="match status" value="1"/>
</dbReference>
<gene>
    <name evidence="8" type="ORF">A8709_28840</name>
</gene>
<dbReference type="InterPro" id="IPR011701">
    <property type="entry name" value="MFS"/>
</dbReference>
<organism evidence="8 9">
    <name type="scientific">Paenibacillus pectinilyticus</name>
    <dbReference type="NCBI Taxonomy" id="512399"/>
    <lineage>
        <taxon>Bacteria</taxon>
        <taxon>Bacillati</taxon>
        <taxon>Bacillota</taxon>
        <taxon>Bacilli</taxon>
        <taxon>Bacillales</taxon>
        <taxon>Paenibacillaceae</taxon>
        <taxon>Paenibacillus</taxon>
    </lineage>
</organism>
<evidence type="ECO:0000256" key="5">
    <source>
        <dbReference type="ARBA" id="ARBA00023136"/>
    </source>
</evidence>
<evidence type="ECO:0000256" key="2">
    <source>
        <dbReference type="ARBA" id="ARBA00022448"/>
    </source>
</evidence>
<feature type="transmembrane region" description="Helical" evidence="6">
    <location>
        <begin position="226"/>
        <end position="246"/>
    </location>
</feature>
<dbReference type="InterPro" id="IPR020846">
    <property type="entry name" value="MFS_dom"/>
</dbReference>
<dbReference type="Pfam" id="PF07690">
    <property type="entry name" value="MFS_1"/>
    <property type="match status" value="1"/>
</dbReference>